<dbReference type="STRING" id="584787.GCA_001247655_03750"/>
<dbReference type="InterPro" id="IPR014717">
    <property type="entry name" value="Transl_elong_EF1B/ribsomal_bS6"/>
</dbReference>
<feature type="transmembrane region" description="Helical" evidence="2">
    <location>
        <begin position="20"/>
        <end position="37"/>
    </location>
</feature>
<keyword evidence="2" id="KW-0472">Membrane</keyword>
<dbReference type="Pfam" id="PF04350">
    <property type="entry name" value="PilO"/>
    <property type="match status" value="1"/>
</dbReference>
<dbReference type="Proteomes" id="UP000268033">
    <property type="component" value="Unassembled WGS sequence"/>
</dbReference>
<accession>A0A3N1P6J0</accession>
<proteinExistence type="predicted"/>
<evidence type="ECO:0000256" key="1">
    <source>
        <dbReference type="SAM" id="Coils"/>
    </source>
</evidence>
<dbReference type="Gene3D" id="3.30.70.60">
    <property type="match status" value="1"/>
</dbReference>
<reference evidence="3 4" key="1">
    <citation type="submission" date="2018-11" db="EMBL/GenBank/DDBJ databases">
        <title>Genomic Encyclopedia of Type Strains, Phase IV (KMG-IV): sequencing the most valuable type-strain genomes for metagenomic binning, comparative biology and taxonomic classification.</title>
        <authorList>
            <person name="Goeker M."/>
        </authorList>
    </citation>
    <scope>NUCLEOTIDE SEQUENCE [LARGE SCALE GENOMIC DNA]</scope>
    <source>
        <strain evidence="3 4">DSM 21945</strain>
    </source>
</reference>
<evidence type="ECO:0000313" key="3">
    <source>
        <dbReference type="EMBL" id="ROQ23298.1"/>
    </source>
</evidence>
<keyword evidence="4" id="KW-1185">Reference proteome</keyword>
<feature type="coiled-coil region" evidence="1">
    <location>
        <begin position="63"/>
        <end position="90"/>
    </location>
</feature>
<keyword evidence="2" id="KW-0812">Transmembrane</keyword>
<evidence type="ECO:0000256" key="2">
    <source>
        <dbReference type="SAM" id="Phobius"/>
    </source>
</evidence>
<dbReference type="PIRSF" id="PIRSF016482">
    <property type="entry name" value="PilO"/>
    <property type="match status" value="1"/>
</dbReference>
<dbReference type="OrthoDB" id="9802133at2"/>
<protein>
    <submittedName>
        <fullName evidence="3">Type IV pilus assembly protein PilO</fullName>
    </submittedName>
</protein>
<gene>
    <name evidence="3" type="ORF">EDC28_10836</name>
</gene>
<dbReference type="Gene3D" id="1.10.287.540">
    <property type="entry name" value="Helix hairpin bin"/>
    <property type="match status" value="1"/>
</dbReference>
<organism evidence="3 4">
    <name type="scientific">Gallaecimonas pentaromativorans</name>
    <dbReference type="NCBI Taxonomy" id="584787"/>
    <lineage>
        <taxon>Bacteria</taxon>
        <taxon>Pseudomonadati</taxon>
        <taxon>Pseudomonadota</taxon>
        <taxon>Gammaproteobacteria</taxon>
        <taxon>Enterobacterales</taxon>
        <taxon>Gallaecimonadaceae</taxon>
        <taxon>Gallaecimonas</taxon>
    </lineage>
</organism>
<evidence type="ECO:0000313" key="4">
    <source>
        <dbReference type="Proteomes" id="UP000268033"/>
    </source>
</evidence>
<dbReference type="GO" id="GO:0043683">
    <property type="term" value="P:type IV pilus assembly"/>
    <property type="evidence" value="ECO:0007669"/>
    <property type="project" value="InterPro"/>
</dbReference>
<keyword evidence="1" id="KW-0175">Coiled coil</keyword>
<dbReference type="AlphaFoldDB" id="A0A3N1P6J0"/>
<comment type="caution">
    <text evidence="3">The sequence shown here is derived from an EMBL/GenBank/DDBJ whole genome shotgun (WGS) entry which is preliminary data.</text>
</comment>
<name>A0A3N1P6J0_9GAMM</name>
<sequence length="195" mass="22301">MNINELDLSEIGSWPKAAKAVFIGFVCIVVAALFYYVQISDNLDQLFAEQKKEEELKHTFESKQRMAANLEAYRAQMLQLEATFSQFLKQLPTEDETAGLLDDINFVGTSSGLDFRVIQWQAPQEKEFYIELPIDIEVVGDYHQLGTFVSDVAALPRIVTLHNFDIKALPDGKLLMKLQAKTYRYKEDSNAKKKR</sequence>
<dbReference type="PANTHER" id="PTHR39555">
    <property type="entry name" value="FIMBRIAL ASSEMBLY PROTEIN PILO-LIKE PROTEIN-RELATED"/>
    <property type="match status" value="1"/>
</dbReference>
<dbReference type="GO" id="GO:0043107">
    <property type="term" value="P:type IV pilus-dependent motility"/>
    <property type="evidence" value="ECO:0007669"/>
    <property type="project" value="InterPro"/>
</dbReference>
<dbReference type="RefSeq" id="WP_050659212.1">
    <property type="nucleotide sequence ID" value="NZ_JBLXAC010000020.1"/>
</dbReference>
<keyword evidence="2" id="KW-1133">Transmembrane helix</keyword>
<dbReference type="InterPro" id="IPR007445">
    <property type="entry name" value="PilO"/>
</dbReference>
<dbReference type="PANTHER" id="PTHR39555:SF1">
    <property type="entry name" value="TYPE IV PILUS INNER MEMBRANE COMPONENT PILO"/>
    <property type="match status" value="1"/>
</dbReference>
<dbReference type="EMBL" id="RJUL01000008">
    <property type="protein sequence ID" value="ROQ23298.1"/>
    <property type="molecule type" value="Genomic_DNA"/>
</dbReference>